<evidence type="ECO:0000259" key="2">
    <source>
        <dbReference type="Pfam" id="PF11955"/>
    </source>
</evidence>
<feature type="region of interest" description="Disordered" evidence="1">
    <location>
        <begin position="420"/>
        <end position="486"/>
    </location>
</feature>
<protein>
    <recommendedName>
        <fullName evidence="2">PORR domain-containing protein</fullName>
    </recommendedName>
</protein>
<feature type="compositionally biased region" description="Basic and acidic residues" evidence="1">
    <location>
        <begin position="461"/>
        <end position="486"/>
    </location>
</feature>
<dbReference type="Proteomes" id="UP001159364">
    <property type="component" value="Linkage Group LG03"/>
</dbReference>
<name>A0AAV8TU51_9ROSI</name>
<reference evidence="3 4" key="1">
    <citation type="submission" date="2021-09" db="EMBL/GenBank/DDBJ databases">
        <title>Genomic insights and catalytic innovation underlie evolution of tropane alkaloids biosynthesis.</title>
        <authorList>
            <person name="Wang Y.-J."/>
            <person name="Tian T."/>
            <person name="Huang J.-P."/>
            <person name="Huang S.-X."/>
        </authorList>
    </citation>
    <scope>NUCLEOTIDE SEQUENCE [LARGE SCALE GENOMIC DNA]</scope>
    <source>
        <strain evidence="3">KIB-2018</strain>
        <tissue evidence="3">Leaf</tissue>
    </source>
</reference>
<organism evidence="3 4">
    <name type="scientific">Erythroxylum novogranatense</name>
    <dbReference type="NCBI Taxonomy" id="1862640"/>
    <lineage>
        <taxon>Eukaryota</taxon>
        <taxon>Viridiplantae</taxon>
        <taxon>Streptophyta</taxon>
        <taxon>Embryophyta</taxon>
        <taxon>Tracheophyta</taxon>
        <taxon>Spermatophyta</taxon>
        <taxon>Magnoliopsida</taxon>
        <taxon>eudicotyledons</taxon>
        <taxon>Gunneridae</taxon>
        <taxon>Pentapetalae</taxon>
        <taxon>rosids</taxon>
        <taxon>fabids</taxon>
        <taxon>Malpighiales</taxon>
        <taxon>Erythroxylaceae</taxon>
        <taxon>Erythroxylum</taxon>
    </lineage>
</organism>
<dbReference type="AlphaFoldDB" id="A0AAV8TU51"/>
<dbReference type="InterPro" id="IPR021099">
    <property type="entry name" value="PORR_domain"/>
</dbReference>
<dbReference type="EMBL" id="JAIWQS010000003">
    <property type="protein sequence ID" value="KAJ8769718.1"/>
    <property type="molecule type" value="Genomic_DNA"/>
</dbReference>
<feature type="region of interest" description="Disordered" evidence="1">
    <location>
        <begin position="373"/>
        <end position="404"/>
    </location>
</feature>
<evidence type="ECO:0000313" key="3">
    <source>
        <dbReference type="EMBL" id="KAJ8769718.1"/>
    </source>
</evidence>
<dbReference type="PANTHER" id="PTHR31476:SF16">
    <property type="entry name" value="F14O23.23 PROTEIN"/>
    <property type="match status" value="1"/>
</dbReference>
<evidence type="ECO:0000256" key="1">
    <source>
        <dbReference type="SAM" id="MobiDB-lite"/>
    </source>
</evidence>
<proteinExistence type="predicted"/>
<sequence>MRFFPNSLSVIRHCSCQHRSFVDFAALKRLRDRGLDHAVEREKHLRPVLNIKNLIISDPAKSLPLPIIHNQKQNLEIPTRPIDFIRKYPAIFEEYLPGGTGIQPHIKLTPQVLDLDAEEKLVYQSENYRQDVADRLLKLLMIARINKVPLKFLDSIKWDLGLHQDFMNSILYDFPDCFRLIGEKNMSKSRNELELELVCWSIESAISVVEQKMKGAGMVNEKGMPISFPMQFSKGFEMDKKLKKWYDDWQKLPYISPYENATHLGPSTDESEKWTVGVLHEILNLFVSRMVEKDTLLRMGEWLGIRARFRRALLHYPGIFYLSNKIGTYTVVLKEAYKRGLLINNNPVMNIRNQYLHLMHMVIEDRKVINVPGGSKQQAKQKAAESMEQAEKKNGDDSGEVNGIISDFKDASRHGYCYDEEDEENKNKKRGYYKVPRSRGRVDRNKSLNGRVTSGRNGGRRSVEELYAKSKDKAPSQTDCDARASK</sequence>
<keyword evidence="4" id="KW-1185">Reference proteome</keyword>
<comment type="caution">
    <text evidence="3">The sequence shown here is derived from an EMBL/GenBank/DDBJ whole genome shotgun (WGS) entry which is preliminary data.</text>
</comment>
<feature type="compositionally biased region" description="Basic residues" evidence="1">
    <location>
        <begin position="427"/>
        <end position="439"/>
    </location>
</feature>
<dbReference type="Pfam" id="PF11955">
    <property type="entry name" value="PORR"/>
    <property type="match status" value="1"/>
</dbReference>
<feature type="compositionally biased region" description="Basic and acidic residues" evidence="1">
    <location>
        <begin position="382"/>
        <end position="396"/>
    </location>
</feature>
<dbReference type="PANTHER" id="PTHR31476">
    <property type="entry name" value="PROTEIN WHAT'S THIS FACTOR 1 HOMOLOG, CHLOROPLASTIC"/>
    <property type="match status" value="1"/>
</dbReference>
<gene>
    <name evidence="3" type="ORF">K2173_005364</name>
</gene>
<dbReference type="InterPro" id="IPR045040">
    <property type="entry name" value="PORR_fam"/>
</dbReference>
<dbReference type="GO" id="GO:0003723">
    <property type="term" value="F:RNA binding"/>
    <property type="evidence" value="ECO:0007669"/>
    <property type="project" value="InterPro"/>
</dbReference>
<feature type="domain" description="PORR" evidence="2">
    <location>
        <begin position="31"/>
        <end position="361"/>
    </location>
</feature>
<accession>A0AAV8TU51</accession>
<evidence type="ECO:0000313" key="4">
    <source>
        <dbReference type="Proteomes" id="UP001159364"/>
    </source>
</evidence>